<evidence type="ECO:0000313" key="3">
    <source>
        <dbReference type="EMBL" id="CAL5995941.1"/>
    </source>
</evidence>
<keyword evidence="1" id="KW-0175">Coiled coil</keyword>
<sequence>MLLHIQNQNQYFALKEKSIVDSIKSYNSQPQQIQSLKQLEDVSIQCSSETIVLIETGTQTELQQYELQLQQNLLTQQSEDFAVKYQKQQQNYEELLRESSASEFKYAALLLELNNVYQYLNQFQDPDSSQPSSWSTKVLFKENLHLKELQQQNVDYQKSVQQQLQIKDEHISQLKQQITEIQKDSLSNLENYQKSVEAHQKLQEAHESAVAQNSALQNEIKSIKTELVNNQSQSSEHSKQHDSQIKFKQVQDQMSQLQLKYTQQHTQQQKESEMLVKRIMQVKEQNLQLQTQVNQLENGKKPKNPIVQPDNSTEIEELTQQLNICKQQIIELENELSSTKDELKKQLNNLKEQQQTNQKLSTEIKNQIKWSETEAIEMKKKIQMISQQLDQNDQTAMKFNLKVNEGQMKIFAIEDTKIQFEQLKFKQHEMTQIVDAQMEQINALQLQVQSLNQQLFVAQQETTSKQSEANRYSNETLSKSQAKDLTDQNWKQSIRIKHLEQQITSSFSISSMNAQTLITMHSQIILQLTKLKISLKYPPSIGTVHQFRLQFDNDLSWVQLAHTIKTEWRAINPNQLFQTVKTLIQDQVNYVKFAQNAIVLQNAFRFKFAVLVVYAQEVDFLQCYLSVDKI</sequence>
<dbReference type="EMBL" id="CAXDID020000034">
    <property type="protein sequence ID" value="CAL5995941.1"/>
    <property type="molecule type" value="Genomic_DNA"/>
</dbReference>
<keyword evidence="4" id="KW-1185">Reference proteome</keyword>
<reference evidence="3 4" key="2">
    <citation type="submission" date="2024-07" db="EMBL/GenBank/DDBJ databases">
        <authorList>
            <person name="Akdeniz Z."/>
        </authorList>
    </citation>
    <scope>NUCLEOTIDE SEQUENCE [LARGE SCALE GENOMIC DNA]</scope>
</reference>
<evidence type="ECO:0000313" key="4">
    <source>
        <dbReference type="Proteomes" id="UP001642409"/>
    </source>
</evidence>
<comment type="caution">
    <text evidence="2">The sequence shown here is derived from an EMBL/GenBank/DDBJ whole genome shotgun (WGS) entry which is preliminary data.</text>
</comment>
<evidence type="ECO:0000256" key="1">
    <source>
        <dbReference type="SAM" id="Coils"/>
    </source>
</evidence>
<dbReference type="EMBL" id="CATOUU010001090">
    <property type="protein sequence ID" value="CAI9971207.1"/>
    <property type="molecule type" value="Genomic_DNA"/>
</dbReference>
<dbReference type="Proteomes" id="UP001642409">
    <property type="component" value="Unassembled WGS sequence"/>
</dbReference>
<gene>
    <name evidence="3" type="ORF">HINF_LOCUS14393</name>
    <name evidence="2" type="ORF">HINF_LOCUS58852</name>
</gene>
<evidence type="ECO:0000313" key="2">
    <source>
        <dbReference type="EMBL" id="CAI9971207.1"/>
    </source>
</evidence>
<feature type="coiled-coil region" evidence="1">
    <location>
        <begin position="434"/>
        <end position="461"/>
    </location>
</feature>
<organism evidence="2">
    <name type="scientific">Hexamita inflata</name>
    <dbReference type="NCBI Taxonomy" id="28002"/>
    <lineage>
        <taxon>Eukaryota</taxon>
        <taxon>Metamonada</taxon>
        <taxon>Diplomonadida</taxon>
        <taxon>Hexamitidae</taxon>
        <taxon>Hexamitinae</taxon>
        <taxon>Hexamita</taxon>
    </lineage>
</organism>
<dbReference type="AlphaFoldDB" id="A0AA86RDH8"/>
<reference evidence="2" key="1">
    <citation type="submission" date="2023-06" db="EMBL/GenBank/DDBJ databases">
        <authorList>
            <person name="Kurt Z."/>
        </authorList>
    </citation>
    <scope>NUCLEOTIDE SEQUENCE</scope>
</reference>
<protein>
    <submittedName>
        <fullName evidence="3">Hypothetical_protein</fullName>
    </submittedName>
</protein>
<feature type="coiled-coil region" evidence="1">
    <location>
        <begin position="279"/>
        <end position="363"/>
    </location>
</feature>
<feature type="coiled-coil region" evidence="1">
    <location>
        <begin position="146"/>
        <end position="233"/>
    </location>
</feature>
<proteinExistence type="predicted"/>
<accession>A0AA86RDH8</accession>
<name>A0AA86RDH8_9EUKA</name>